<reference evidence="1 2" key="1">
    <citation type="submission" date="2019-07" db="EMBL/GenBank/DDBJ databases">
        <title>Whole genome shotgun sequence of Oceanithermus desulfurans NBRC 100063.</title>
        <authorList>
            <person name="Hosoyama A."/>
            <person name="Uohara A."/>
            <person name="Ohji S."/>
            <person name="Ichikawa N."/>
        </authorList>
    </citation>
    <scope>NUCLEOTIDE SEQUENCE [LARGE SCALE GENOMIC DNA]</scope>
    <source>
        <strain evidence="1 2">NBRC 100063</strain>
    </source>
</reference>
<accession>A0A511RHX2</accession>
<dbReference type="EMBL" id="BJXN01000003">
    <property type="protein sequence ID" value="GEM89233.1"/>
    <property type="molecule type" value="Genomic_DNA"/>
</dbReference>
<dbReference type="SUPFAM" id="SSF52833">
    <property type="entry name" value="Thioredoxin-like"/>
    <property type="match status" value="1"/>
</dbReference>
<evidence type="ECO:0008006" key="3">
    <source>
        <dbReference type="Google" id="ProtNLM"/>
    </source>
</evidence>
<dbReference type="InterPro" id="IPR036249">
    <property type="entry name" value="Thioredoxin-like_sf"/>
</dbReference>
<dbReference type="AlphaFoldDB" id="A0A511RHX2"/>
<dbReference type="Proteomes" id="UP000321827">
    <property type="component" value="Unassembled WGS sequence"/>
</dbReference>
<organism evidence="1 2">
    <name type="scientific">Oceanithermus desulfurans NBRC 100063</name>
    <dbReference type="NCBI Taxonomy" id="1227550"/>
    <lineage>
        <taxon>Bacteria</taxon>
        <taxon>Thermotogati</taxon>
        <taxon>Deinococcota</taxon>
        <taxon>Deinococci</taxon>
        <taxon>Thermales</taxon>
        <taxon>Thermaceae</taxon>
        <taxon>Oceanithermus</taxon>
    </lineage>
</organism>
<dbReference type="Gene3D" id="3.40.30.10">
    <property type="entry name" value="Glutaredoxin"/>
    <property type="match status" value="1"/>
</dbReference>
<sequence>MNVLPKGAEPPHLKLTALDGRELDLAAPPQALVLAFVHPDVAASRNVVGFLRKLQEMLPELPVWLVSSADREATERYVKGYLGNYLEGYPVVAEGCAVLEAFGATHVPTVHYFADGKVDVAFTGFHKLALNTLAERAAAALEARAKPLITDLENKGEYELAEPSGC</sequence>
<protein>
    <recommendedName>
        <fullName evidence="3">Thioredoxin domain-containing protein</fullName>
    </recommendedName>
</protein>
<comment type="caution">
    <text evidence="1">The sequence shown here is derived from an EMBL/GenBank/DDBJ whole genome shotgun (WGS) entry which is preliminary data.</text>
</comment>
<evidence type="ECO:0000313" key="2">
    <source>
        <dbReference type="Proteomes" id="UP000321827"/>
    </source>
</evidence>
<dbReference type="RefSeq" id="WP_147145808.1">
    <property type="nucleotide sequence ID" value="NZ_BJXN01000003.1"/>
</dbReference>
<proteinExistence type="predicted"/>
<name>A0A511RHX2_9DEIN</name>
<dbReference type="OrthoDB" id="9824683at2"/>
<evidence type="ECO:0000313" key="1">
    <source>
        <dbReference type="EMBL" id="GEM89233.1"/>
    </source>
</evidence>
<gene>
    <name evidence="1" type="ORF">ODE01S_06670</name>
</gene>